<reference evidence="14" key="2">
    <citation type="submission" date="2020-11" db="EMBL/GenBank/DDBJ databases">
        <authorList>
            <person name="Cecchin M."/>
            <person name="Marcolungo L."/>
            <person name="Rossato M."/>
            <person name="Girolomoni L."/>
            <person name="Cosentino E."/>
            <person name="Cuine S."/>
            <person name="Li-Beisson Y."/>
            <person name="Delledonne M."/>
            <person name="Ballottari M."/>
        </authorList>
    </citation>
    <scope>NUCLEOTIDE SEQUENCE</scope>
    <source>
        <strain evidence="14">211/11P</strain>
        <tissue evidence="14">Whole cell</tissue>
    </source>
</reference>
<evidence type="ECO:0000256" key="11">
    <source>
        <dbReference type="SAM" id="SignalP"/>
    </source>
</evidence>
<dbReference type="InterPro" id="IPR018097">
    <property type="entry name" value="EGF_Ca-bd_CS"/>
</dbReference>
<feature type="chain" id="PRO_5039396518" description="PA domain-containing protein" evidence="11">
    <location>
        <begin position="21"/>
        <end position="719"/>
    </location>
</feature>
<dbReference type="Gene3D" id="2.10.25.10">
    <property type="entry name" value="Laminin"/>
    <property type="match status" value="1"/>
</dbReference>
<dbReference type="EMBL" id="SIDB01000010">
    <property type="protein sequence ID" value="KAI3427174.1"/>
    <property type="molecule type" value="Genomic_DNA"/>
</dbReference>
<keyword evidence="5 10" id="KW-1133">Transmembrane helix</keyword>
<evidence type="ECO:0008006" key="16">
    <source>
        <dbReference type="Google" id="ProtNLM"/>
    </source>
</evidence>
<dbReference type="GO" id="GO:0005509">
    <property type="term" value="F:calcium ion binding"/>
    <property type="evidence" value="ECO:0007669"/>
    <property type="project" value="InterPro"/>
</dbReference>
<keyword evidence="2 10" id="KW-0812">Transmembrane</keyword>
<evidence type="ECO:0000313" key="14">
    <source>
        <dbReference type="EMBL" id="KAI3427174.1"/>
    </source>
</evidence>
<dbReference type="GO" id="GO:0012505">
    <property type="term" value="C:endomembrane system"/>
    <property type="evidence" value="ECO:0007669"/>
    <property type="project" value="UniProtKB-SubCell"/>
</dbReference>
<evidence type="ECO:0000256" key="6">
    <source>
        <dbReference type="ARBA" id="ARBA00023136"/>
    </source>
</evidence>
<evidence type="ECO:0000256" key="8">
    <source>
        <dbReference type="ARBA" id="ARBA00023180"/>
    </source>
</evidence>
<evidence type="ECO:0000259" key="12">
    <source>
        <dbReference type="Pfam" id="PF02225"/>
    </source>
</evidence>
<feature type="domain" description="Vacuolar sorting receptor thioredoxin-like" evidence="13">
    <location>
        <begin position="212"/>
        <end position="425"/>
    </location>
</feature>
<dbReference type="InterPro" id="IPR003137">
    <property type="entry name" value="PA_domain"/>
</dbReference>
<feature type="domain" description="PA" evidence="12">
    <location>
        <begin position="93"/>
        <end position="186"/>
    </location>
</feature>
<evidence type="ECO:0000313" key="15">
    <source>
        <dbReference type="Proteomes" id="UP001055712"/>
    </source>
</evidence>
<keyword evidence="7" id="KW-1015">Disulfide bond</keyword>
<accession>A0A9D4YUL7</accession>
<keyword evidence="6 10" id="KW-0472">Membrane</keyword>
<keyword evidence="3 11" id="KW-0732">Signal</keyword>
<dbReference type="Proteomes" id="UP001055712">
    <property type="component" value="Unassembled WGS sequence"/>
</dbReference>
<dbReference type="OrthoDB" id="10045365at2759"/>
<keyword evidence="15" id="KW-1185">Reference proteome</keyword>
<dbReference type="Pfam" id="PF25011">
    <property type="entry name" value="VSR_TRX"/>
    <property type="match status" value="1"/>
</dbReference>
<dbReference type="AlphaFoldDB" id="A0A9D4YUL7"/>
<organism evidence="14 15">
    <name type="scientific">Chlorella vulgaris</name>
    <name type="common">Green alga</name>
    <dbReference type="NCBI Taxonomy" id="3077"/>
    <lineage>
        <taxon>Eukaryota</taxon>
        <taxon>Viridiplantae</taxon>
        <taxon>Chlorophyta</taxon>
        <taxon>core chlorophytes</taxon>
        <taxon>Trebouxiophyceae</taxon>
        <taxon>Chlorellales</taxon>
        <taxon>Chlorellaceae</taxon>
        <taxon>Chlorella clade</taxon>
        <taxon>Chlorella</taxon>
    </lineage>
</organism>
<dbReference type="Pfam" id="PF02225">
    <property type="entry name" value="PA"/>
    <property type="match status" value="1"/>
</dbReference>
<protein>
    <recommendedName>
        <fullName evidence="16">PA domain-containing protein</fullName>
    </recommendedName>
</protein>
<dbReference type="PANTHER" id="PTHR22702">
    <property type="entry name" value="PROTEASE-ASSOCIATED DOMAIN-CONTAINING PROTEIN"/>
    <property type="match status" value="1"/>
</dbReference>
<evidence type="ECO:0000259" key="13">
    <source>
        <dbReference type="Pfam" id="PF25011"/>
    </source>
</evidence>
<keyword evidence="8" id="KW-0325">Glycoprotein</keyword>
<keyword evidence="4" id="KW-0677">Repeat</keyword>
<gene>
    <name evidence="14" type="ORF">D9Q98_007111</name>
</gene>
<evidence type="ECO:0000256" key="5">
    <source>
        <dbReference type="ARBA" id="ARBA00022989"/>
    </source>
</evidence>
<dbReference type="GO" id="GO:0016020">
    <property type="term" value="C:membrane"/>
    <property type="evidence" value="ECO:0007669"/>
    <property type="project" value="UniProtKB-SubCell"/>
</dbReference>
<reference evidence="14" key="1">
    <citation type="journal article" date="2019" name="Plant J.">
        <title>Chlorella vulgaris genome assembly and annotation reveals the molecular basis for metabolic acclimation to high light conditions.</title>
        <authorList>
            <person name="Cecchin M."/>
            <person name="Marcolungo L."/>
            <person name="Rossato M."/>
            <person name="Girolomoni L."/>
            <person name="Cosentino E."/>
            <person name="Cuine S."/>
            <person name="Li-Beisson Y."/>
            <person name="Delledonne M."/>
            <person name="Ballottari M."/>
        </authorList>
    </citation>
    <scope>NUCLEOTIDE SEQUENCE</scope>
    <source>
        <strain evidence="14">211/11P</strain>
    </source>
</reference>
<dbReference type="PROSITE" id="PS01187">
    <property type="entry name" value="EGF_CA"/>
    <property type="match status" value="1"/>
</dbReference>
<comment type="caution">
    <text evidence="14">The sequence shown here is derived from an EMBL/GenBank/DDBJ whole genome shotgun (WGS) entry which is preliminary data.</text>
</comment>
<evidence type="ECO:0000256" key="2">
    <source>
        <dbReference type="ARBA" id="ARBA00022692"/>
    </source>
</evidence>
<comment type="subcellular location">
    <subcellularLocation>
        <location evidence="9">Endomembrane system</location>
        <topology evidence="9">Single-pass membrane protein</topology>
    </subcellularLocation>
    <subcellularLocation>
        <location evidence="1">Membrane</location>
        <topology evidence="1">Single-pass type I membrane protein</topology>
    </subcellularLocation>
</comment>
<feature type="transmembrane region" description="Helical" evidence="10">
    <location>
        <begin position="628"/>
        <end position="652"/>
    </location>
</feature>
<evidence type="ECO:0000256" key="1">
    <source>
        <dbReference type="ARBA" id="ARBA00004479"/>
    </source>
</evidence>
<dbReference type="InterPro" id="IPR056858">
    <property type="entry name" value="VSR_TRX"/>
</dbReference>
<evidence type="ECO:0000256" key="7">
    <source>
        <dbReference type="ARBA" id="ARBA00023157"/>
    </source>
</evidence>
<evidence type="ECO:0000256" key="9">
    <source>
        <dbReference type="ARBA" id="ARBA00037847"/>
    </source>
</evidence>
<evidence type="ECO:0000256" key="10">
    <source>
        <dbReference type="SAM" id="Phobius"/>
    </source>
</evidence>
<sequence length="719" mass="76586">MPHSAIALVTLLLSVGWAGAHFVIEESALKVVLPPEAKTKYFKGFDMALANFGAPRYGGALRGRLVYIDAQHYTSQHTCSPPCGYACQDFASATPPVDLRLAGDPGETYIMLVDRGPNTTATTACKFAEKVWNVQSAGARGAIVVNYEDALTTMEAPDDDDEASHRFLTNITIPAAFVTRATGEALKGLLKGGAAVYVSMDWTDLLPKKQQVHWEFWTNSNDQCGSICDVQKQFIKQFVPVAKEFDAHNWTVFEPHYIVWVCPSLYRSSDVCRSQCIRQSRYCSPDPDGNLTAGYSGRDVVQENLRQLCVFKLASDAGRAHLWWDYVTAFGERCDMQSGSYGEQCALKVFDSINADRWSSRQALTACVGQQDSDAPHPIMDAQLAAQKGDDATGEGEVWILPTIRINGIQYRGKMATAEVLRAICAGFAAGNTPEACSKAVDDPCMQGSKGYQDCTARLDGKTQCIATFAGYNCTCGKGYLPHVDAQGVETCLDLNECLSVSQLDPKCTCPRCACNNTRGGYECITDIPDECASGYGGCWHADLKVGAGPPVSFSACKDNLPAYKRALARGLPTADIPLHTCTCPPCFTAVESRGVITCTPKCDLRYCDLEAGVCHADPSSGGSKGGVGALSVVLIVLGVVAALGAAGYAAYQLRIRSIMQQEVRAILAQYMRLDDTDADGELAAGGGGSRLKQMTGGGGGGIGSGGGLGDVGGSSNGV</sequence>
<evidence type="ECO:0000256" key="4">
    <source>
        <dbReference type="ARBA" id="ARBA00022737"/>
    </source>
</evidence>
<feature type="signal peptide" evidence="11">
    <location>
        <begin position="1"/>
        <end position="20"/>
    </location>
</feature>
<dbReference type="PANTHER" id="PTHR22702:SF1">
    <property type="entry name" value="PROTEASE-ASSOCIATED DOMAIN-CONTAINING PROTEIN 1"/>
    <property type="match status" value="1"/>
</dbReference>
<name>A0A9D4YUL7_CHLVU</name>
<evidence type="ECO:0000256" key="3">
    <source>
        <dbReference type="ARBA" id="ARBA00022729"/>
    </source>
</evidence>
<proteinExistence type="predicted"/>
<dbReference type="Gene3D" id="3.50.30.30">
    <property type="match status" value="1"/>
</dbReference>